<feature type="compositionally biased region" description="Low complexity" evidence="4">
    <location>
        <begin position="450"/>
        <end position="467"/>
    </location>
</feature>
<proteinExistence type="predicted"/>
<dbReference type="PANTHER" id="PTHR45639:SF34">
    <property type="entry name" value="CHAPERONE PROTEIN DNAK"/>
    <property type="match status" value="1"/>
</dbReference>
<protein>
    <recommendedName>
        <fullName evidence="7">Hsp70 family protein</fullName>
    </recommendedName>
</protein>
<sequence>MPLSLVGVGGFRLGVDFGTSHTVAVLRWPDGRARPLLFDGSPVLPSAVSAAPAGGLLTGRDALYAARFRPEAVELHPKRCVDDGTVLLGDAEFAVVDLVAAVLRRVADEGVRVSGAPPPTVVTCPVSWGTARRALVAEAARRAGLDLAGLVTEPVAAASYFAEAGGERLGPAAAALVYDLGAGTFDASVVRRSPEGFTVLAVEGLPDTGGLDIDAAVVDALGEVYASRDQARWHRLLRPATASDARDRWLLWTDVRTGKEMLSRTATTAVPVPLFDDAAALGREELERLARPILDRTIRAARAALDAASVKPAELAGILLVGGGSRMPLAASLLHRAFGVAPTALEQPELVVAEGALYATPNPAPPYVVLPPAPVQDRPAVDPARATATLPTAIPPAATPPPGPAPAPPPVDRMSAPDDPATAAAHTATALAEPKPTSAPDAGPSPSPSPADDAAAEGHPATAGAGTKAASVKAELATEREQAPAPHEEAATVDGAAAVDGREGMRPGARSGRRGRGRTYKMRPKRRPRRRWPSSRRPRKPKTGAGIWSRSR</sequence>
<dbReference type="KEGG" id="pfla:Pflav_026530"/>
<evidence type="ECO:0000256" key="3">
    <source>
        <dbReference type="ARBA" id="ARBA00023186"/>
    </source>
</evidence>
<dbReference type="InterPro" id="IPR043129">
    <property type="entry name" value="ATPase_NBD"/>
</dbReference>
<dbReference type="PRINTS" id="PR00301">
    <property type="entry name" value="HEATSHOCK70"/>
</dbReference>
<accession>A0A6F8XQY9</accession>
<evidence type="ECO:0008006" key="7">
    <source>
        <dbReference type="Google" id="ProtNLM"/>
    </source>
</evidence>
<name>A0A6F8XQY9_9ACTN</name>
<dbReference type="EMBL" id="AP022870">
    <property type="protein sequence ID" value="BCB76243.1"/>
    <property type="molecule type" value="Genomic_DNA"/>
</dbReference>
<dbReference type="GO" id="GO:0140662">
    <property type="term" value="F:ATP-dependent protein folding chaperone"/>
    <property type="evidence" value="ECO:0007669"/>
    <property type="project" value="InterPro"/>
</dbReference>
<feature type="compositionally biased region" description="Low complexity" evidence="4">
    <location>
        <begin position="417"/>
        <end position="442"/>
    </location>
</feature>
<dbReference type="Gene3D" id="3.90.640.10">
    <property type="entry name" value="Actin, Chain A, domain 4"/>
    <property type="match status" value="1"/>
</dbReference>
<reference evidence="5 6" key="2">
    <citation type="submission" date="2020-03" db="EMBL/GenBank/DDBJ databases">
        <authorList>
            <person name="Ichikawa N."/>
            <person name="Kimura A."/>
            <person name="Kitahashi Y."/>
            <person name="Uohara A."/>
        </authorList>
    </citation>
    <scope>NUCLEOTIDE SEQUENCE [LARGE SCALE GENOMIC DNA]</scope>
    <source>
        <strain evidence="5 6">NBRC 107702</strain>
    </source>
</reference>
<reference evidence="5 6" key="1">
    <citation type="submission" date="2020-03" db="EMBL/GenBank/DDBJ databases">
        <title>Whole genome shotgun sequence of Phytohabitans flavus NBRC 107702.</title>
        <authorList>
            <person name="Komaki H."/>
            <person name="Tamura T."/>
        </authorList>
    </citation>
    <scope>NUCLEOTIDE SEQUENCE [LARGE SCALE GENOMIC DNA]</scope>
    <source>
        <strain evidence="5 6">NBRC 107702</strain>
    </source>
</reference>
<dbReference type="AlphaFoldDB" id="A0A6F8XQY9"/>
<dbReference type="Pfam" id="PF00012">
    <property type="entry name" value="HSP70"/>
    <property type="match status" value="1"/>
</dbReference>
<dbReference type="Gene3D" id="3.30.420.40">
    <property type="match status" value="2"/>
</dbReference>
<dbReference type="InterPro" id="IPR013126">
    <property type="entry name" value="Hsp_70_fam"/>
</dbReference>
<evidence type="ECO:0000313" key="5">
    <source>
        <dbReference type="EMBL" id="BCB76243.1"/>
    </source>
</evidence>
<evidence type="ECO:0000256" key="4">
    <source>
        <dbReference type="SAM" id="MobiDB-lite"/>
    </source>
</evidence>
<feature type="compositionally biased region" description="Basic and acidic residues" evidence="4">
    <location>
        <begin position="476"/>
        <end position="490"/>
    </location>
</feature>
<feature type="compositionally biased region" description="Basic residues" evidence="4">
    <location>
        <begin position="511"/>
        <end position="542"/>
    </location>
</feature>
<feature type="region of interest" description="Disordered" evidence="4">
    <location>
        <begin position="391"/>
        <end position="552"/>
    </location>
</feature>
<dbReference type="Proteomes" id="UP000502508">
    <property type="component" value="Chromosome"/>
</dbReference>
<dbReference type="GO" id="GO:0005524">
    <property type="term" value="F:ATP binding"/>
    <property type="evidence" value="ECO:0007669"/>
    <property type="project" value="UniProtKB-KW"/>
</dbReference>
<dbReference type="GO" id="GO:0030968">
    <property type="term" value="P:endoplasmic reticulum unfolded protein response"/>
    <property type="evidence" value="ECO:0007669"/>
    <property type="project" value="TreeGrafter"/>
</dbReference>
<keyword evidence="6" id="KW-1185">Reference proteome</keyword>
<feature type="compositionally biased region" description="Pro residues" evidence="4">
    <location>
        <begin position="393"/>
        <end position="411"/>
    </location>
</feature>
<keyword evidence="2" id="KW-0067">ATP-binding</keyword>
<evidence type="ECO:0000313" key="6">
    <source>
        <dbReference type="Proteomes" id="UP000502508"/>
    </source>
</evidence>
<dbReference type="PANTHER" id="PTHR45639">
    <property type="entry name" value="HSC70CB, ISOFORM G-RELATED"/>
    <property type="match status" value="1"/>
</dbReference>
<organism evidence="5 6">
    <name type="scientific">Phytohabitans flavus</name>
    <dbReference type="NCBI Taxonomy" id="1076124"/>
    <lineage>
        <taxon>Bacteria</taxon>
        <taxon>Bacillati</taxon>
        <taxon>Actinomycetota</taxon>
        <taxon>Actinomycetes</taxon>
        <taxon>Micromonosporales</taxon>
        <taxon>Micromonosporaceae</taxon>
    </lineage>
</organism>
<dbReference type="SUPFAM" id="SSF53067">
    <property type="entry name" value="Actin-like ATPase domain"/>
    <property type="match status" value="2"/>
</dbReference>
<gene>
    <name evidence="5" type="ORF">Pflav_026530</name>
</gene>
<keyword evidence="1" id="KW-0547">Nucleotide-binding</keyword>
<evidence type="ECO:0000256" key="2">
    <source>
        <dbReference type="ARBA" id="ARBA00022840"/>
    </source>
</evidence>
<evidence type="ECO:0000256" key="1">
    <source>
        <dbReference type="ARBA" id="ARBA00022741"/>
    </source>
</evidence>
<keyword evidence="3" id="KW-0143">Chaperone</keyword>